<name>A0A1M4UDX0_9THEO</name>
<feature type="binding site" evidence="5">
    <location>
        <position position="41"/>
    </location>
    <ligand>
        <name>dimethylallyl diphosphate</name>
        <dbReference type="ChEBI" id="CHEBI:57623"/>
    </ligand>
</feature>
<feature type="binding site" evidence="5">
    <location>
        <position position="74"/>
    </location>
    <ligand>
        <name>dimethylallyl diphosphate</name>
        <dbReference type="ChEBI" id="CHEBI:57623"/>
    </ligand>
</feature>
<keyword evidence="3 5" id="KW-0408">Iron</keyword>
<dbReference type="UniPathway" id="UPA00059">
    <property type="reaction ID" value="UER00105"/>
</dbReference>
<feature type="binding site" evidence="5">
    <location>
        <position position="220"/>
    </location>
    <ligand>
        <name>dimethylallyl diphosphate</name>
        <dbReference type="ChEBI" id="CHEBI:57623"/>
    </ligand>
</feature>
<dbReference type="CDD" id="cd13944">
    <property type="entry name" value="lytB_ispH"/>
    <property type="match status" value="1"/>
</dbReference>
<dbReference type="GO" id="GO:0050992">
    <property type="term" value="P:dimethylallyl diphosphate biosynthetic process"/>
    <property type="evidence" value="ECO:0007669"/>
    <property type="project" value="UniProtKB-UniRule"/>
</dbReference>
<protein>
    <recommendedName>
        <fullName evidence="5">4-hydroxy-3-methylbut-2-enyl diphosphate reductase</fullName>
        <shortName evidence="5">HMBPP reductase</shortName>
        <ecNumber evidence="5">1.17.7.4</ecNumber>
    </recommendedName>
</protein>
<dbReference type="GO" id="GO:0051745">
    <property type="term" value="F:4-hydroxy-3-methylbut-2-enyl diphosphate reductase activity"/>
    <property type="evidence" value="ECO:0007669"/>
    <property type="project" value="UniProtKB-UniRule"/>
</dbReference>
<dbReference type="EC" id="1.17.7.4" evidence="5"/>
<keyword evidence="4 5" id="KW-0411">Iron-sulfur</keyword>
<comment type="function">
    <text evidence="5">Catalyzes the conversion of 1-hydroxy-2-methyl-2-(E)-butenyl 4-diphosphate (HMBPP) into a mixture of isopentenyl diphosphate (IPP) and dimethylallyl diphosphate (DMAPP). Acts in the terminal step of the DOXP/MEP pathway for isoprenoid precursor biosynthesis.</text>
</comment>
<feature type="binding site" evidence="5">
    <location>
        <position position="220"/>
    </location>
    <ligand>
        <name>(2E)-4-hydroxy-3-methylbut-2-enyl diphosphate</name>
        <dbReference type="ChEBI" id="CHEBI:128753"/>
    </ligand>
</feature>
<dbReference type="AlphaFoldDB" id="A0A1M4UDX0"/>
<feature type="binding site" evidence="5">
    <location>
        <position position="220"/>
    </location>
    <ligand>
        <name>isopentenyl diphosphate</name>
        <dbReference type="ChEBI" id="CHEBI:128769"/>
    </ligand>
</feature>
<dbReference type="NCBIfam" id="NF002187">
    <property type="entry name" value="PRK01045.1-1"/>
    <property type="match status" value="1"/>
</dbReference>
<dbReference type="EMBL" id="FQVH01000002">
    <property type="protein sequence ID" value="SHE54962.1"/>
    <property type="molecule type" value="Genomic_DNA"/>
</dbReference>
<dbReference type="NCBIfam" id="TIGR00216">
    <property type="entry name" value="ispH_lytB"/>
    <property type="match status" value="1"/>
</dbReference>
<feature type="binding site" evidence="5">
    <location>
        <position position="219"/>
    </location>
    <ligand>
        <name>(2E)-4-hydroxy-3-methylbut-2-enyl diphosphate</name>
        <dbReference type="ChEBI" id="CHEBI:128753"/>
    </ligand>
</feature>
<gene>
    <name evidence="5" type="primary">ispH</name>
    <name evidence="6" type="ORF">SAMN02746089_00451</name>
</gene>
<evidence type="ECO:0000256" key="5">
    <source>
        <dbReference type="HAMAP-Rule" id="MF_00191"/>
    </source>
</evidence>
<keyword evidence="7" id="KW-1185">Reference proteome</keyword>
<comment type="similarity">
    <text evidence="5">Belongs to the IspH family.</text>
</comment>
<feature type="binding site" evidence="5">
    <location>
        <position position="262"/>
    </location>
    <ligand>
        <name>(2E)-4-hydroxy-3-methylbut-2-enyl diphosphate</name>
        <dbReference type="ChEBI" id="CHEBI:128753"/>
    </ligand>
</feature>
<feature type="binding site" evidence="5">
    <location>
        <position position="218"/>
    </location>
    <ligand>
        <name>(2E)-4-hydroxy-3-methylbut-2-enyl diphosphate</name>
        <dbReference type="ChEBI" id="CHEBI:128753"/>
    </ligand>
</feature>
<dbReference type="Proteomes" id="UP000184088">
    <property type="component" value="Unassembled WGS sequence"/>
</dbReference>
<dbReference type="GO" id="GO:0016114">
    <property type="term" value="P:terpenoid biosynthetic process"/>
    <property type="evidence" value="ECO:0007669"/>
    <property type="project" value="UniProtKB-UniRule"/>
</dbReference>
<evidence type="ECO:0000256" key="4">
    <source>
        <dbReference type="ARBA" id="ARBA00023014"/>
    </source>
</evidence>
<feature type="binding site" evidence="5">
    <location>
        <position position="218"/>
    </location>
    <ligand>
        <name>dimethylallyl diphosphate</name>
        <dbReference type="ChEBI" id="CHEBI:57623"/>
    </ligand>
</feature>
<reference evidence="6 7" key="1">
    <citation type="submission" date="2016-11" db="EMBL/GenBank/DDBJ databases">
        <authorList>
            <person name="Jaros S."/>
            <person name="Januszkiewicz K."/>
            <person name="Wedrychowicz H."/>
        </authorList>
    </citation>
    <scope>NUCLEOTIDE SEQUENCE [LARGE SCALE GENOMIC DNA]</scope>
    <source>
        <strain evidence="6 7">DSM 17918</strain>
    </source>
</reference>
<dbReference type="PANTHER" id="PTHR30426">
    <property type="entry name" value="4-HYDROXY-3-METHYLBUT-2-ENYL DIPHOSPHATE REDUCTASE"/>
    <property type="match status" value="1"/>
</dbReference>
<dbReference type="HAMAP" id="MF_00191">
    <property type="entry name" value="IspH"/>
    <property type="match status" value="1"/>
</dbReference>
<evidence type="ECO:0000313" key="7">
    <source>
        <dbReference type="Proteomes" id="UP000184088"/>
    </source>
</evidence>
<dbReference type="PANTHER" id="PTHR30426:SF0">
    <property type="entry name" value="4-HYDROXY-3-METHYLBUT-2-ENYL DIPHOSPHATE REDUCTASE"/>
    <property type="match status" value="1"/>
</dbReference>
<dbReference type="GO" id="GO:0046872">
    <property type="term" value="F:metal ion binding"/>
    <property type="evidence" value="ECO:0007669"/>
    <property type="project" value="UniProtKB-KW"/>
</dbReference>
<sequence>MKIIVAKMAGYCFGVKRAVNFIDELLKRGVNPIYTYGPIIHNPQVVEFYDKKGVKVVDSIDELTPESNLIIRTHGISKEEYRLIRDKGCTIFDKTCPFVKKVQKIANTYYRKGYQIVIVGDPTHPEVKGVNGWCDNTAIILNSIEEAETIPNFEKGCAVSQTTMMREKWEKIVEILSKKINDLVTFNTICDATYQRQTEAENLAKEVDVMIVVGGLNSSNTKKLAELCQKHCKRTYHIESKEQLPLNKLSKSDIIGITAGASTPDWVINSVIDELQKQAKGRD</sequence>
<feature type="binding site" evidence="5">
    <location>
        <position position="162"/>
    </location>
    <ligand>
        <name>(2E)-4-hydroxy-3-methylbut-2-enyl diphosphate</name>
        <dbReference type="ChEBI" id="CHEBI:128753"/>
    </ligand>
</feature>
<feature type="binding site" evidence="5">
    <location>
        <position position="124"/>
    </location>
    <ligand>
        <name>isopentenyl diphosphate</name>
        <dbReference type="ChEBI" id="CHEBI:128769"/>
    </ligand>
</feature>
<feature type="binding site" evidence="5">
    <location>
        <position position="219"/>
    </location>
    <ligand>
        <name>dimethylallyl diphosphate</name>
        <dbReference type="ChEBI" id="CHEBI:57623"/>
    </ligand>
</feature>
<feature type="binding site" evidence="5">
    <location>
        <position position="74"/>
    </location>
    <ligand>
        <name>isopentenyl diphosphate</name>
        <dbReference type="ChEBI" id="CHEBI:128769"/>
    </ligand>
</feature>
<comment type="cofactor">
    <cofactor evidence="5">
        <name>[4Fe-4S] cluster</name>
        <dbReference type="ChEBI" id="CHEBI:49883"/>
    </cofactor>
    <text evidence="5">Binds 1 [4Fe-4S] cluster per subunit.</text>
</comment>
<accession>A0A1M4UDX0</accession>
<comment type="catalytic activity">
    <reaction evidence="5">
        <text>dimethylallyl diphosphate + 2 oxidized [2Fe-2S]-[ferredoxin] + H2O = (2E)-4-hydroxy-3-methylbut-2-enyl diphosphate + 2 reduced [2Fe-2S]-[ferredoxin] + 2 H(+)</text>
        <dbReference type="Rhea" id="RHEA:24825"/>
        <dbReference type="Rhea" id="RHEA-COMP:10000"/>
        <dbReference type="Rhea" id="RHEA-COMP:10001"/>
        <dbReference type="ChEBI" id="CHEBI:15377"/>
        <dbReference type="ChEBI" id="CHEBI:15378"/>
        <dbReference type="ChEBI" id="CHEBI:33737"/>
        <dbReference type="ChEBI" id="CHEBI:33738"/>
        <dbReference type="ChEBI" id="CHEBI:57623"/>
        <dbReference type="ChEBI" id="CHEBI:128753"/>
        <dbReference type="EC" id="1.17.7.4"/>
    </reaction>
</comment>
<comment type="pathway">
    <text evidence="5">Isoprenoid biosynthesis; dimethylallyl diphosphate biosynthesis; dimethylallyl diphosphate from (2E)-4-hydroxy-3-methylbutenyl diphosphate: step 1/1.</text>
</comment>
<feature type="binding site" evidence="5">
    <location>
        <position position="262"/>
    </location>
    <ligand>
        <name>dimethylallyl diphosphate</name>
        <dbReference type="ChEBI" id="CHEBI:57623"/>
    </ligand>
</feature>
<dbReference type="InterPro" id="IPR003451">
    <property type="entry name" value="LytB/IspH"/>
</dbReference>
<organism evidence="6 7">
    <name type="scientific">Caldanaerobius fijiensis DSM 17918</name>
    <dbReference type="NCBI Taxonomy" id="1121256"/>
    <lineage>
        <taxon>Bacteria</taxon>
        <taxon>Bacillati</taxon>
        <taxon>Bacillota</taxon>
        <taxon>Clostridia</taxon>
        <taxon>Thermoanaerobacterales</taxon>
        <taxon>Thermoanaerobacteraceae</taxon>
        <taxon>Caldanaerobius</taxon>
    </lineage>
</organism>
<feature type="binding site" evidence="5">
    <location>
        <position position="262"/>
    </location>
    <ligand>
        <name>isopentenyl diphosphate</name>
        <dbReference type="ChEBI" id="CHEBI:128769"/>
    </ligand>
</feature>
<dbReference type="Gene3D" id="3.40.50.11270">
    <property type="match status" value="1"/>
</dbReference>
<feature type="binding site" evidence="5">
    <location>
        <position position="124"/>
    </location>
    <ligand>
        <name>dimethylallyl diphosphate</name>
        <dbReference type="ChEBI" id="CHEBI:57623"/>
    </ligand>
</feature>
<dbReference type="RefSeq" id="WP_073341468.1">
    <property type="nucleotide sequence ID" value="NZ_FQVH01000002.1"/>
</dbReference>
<evidence type="ECO:0000256" key="2">
    <source>
        <dbReference type="ARBA" id="ARBA00022723"/>
    </source>
</evidence>
<dbReference type="Gene3D" id="3.40.1010.20">
    <property type="entry name" value="4-hydroxy-3-methylbut-2-enyl diphosphate reductase, catalytic domain"/>
    <property type="match status" value="2"/>
</dbReference>
<dbReference type="UniPathway" id="UPA00056">
    <property type="reaction ID" value="UER00097"/>
</dbReference>
<feature type="binding site" evidence="5">
    <location>
        <position position="218"/>
    </location>
    <ligand>
        <name>isopentenyl diphosphate</name>
        <dbReference type="ChEBI" id="CHEBI:128769"/>
    </ligand>
</feature>
<comment type="catalytic activity">
    <reaction evidence="5">
        <text>isopentenyl diphosphate + 2 oxidized [2Fe-2S]-[ferredoxin] + H2O = (2E)-4-hydroxy-3-methylbut-2-enyl diphosphate + 2 reduced [2Fe-2S]-[ferredoxin] + 2 H(+)</text>
        <dbReference type="Rhea" id="RHEA:24488"/>
        <dbReference type="Rhea" id="RHEA-COMP:10000"/>
        <dbReference type="Rhea" id="RHEA-COMP:10001"/>
        <dbReference type="ChEBI" id="CHEBI:15377"/>
        <dbReference type="ChEBI" id="CHEBI:15378"/>
        <dbReference type="ChEBI" id="CHEBI:33737"/>
        <dbReference type="ChEBI" id="CHEBI:33738"/>
        <dbReference type="ChEBI" id="CHEBI:128753"/>
        <dbReference type="ChEBI" id="CHEBI:128769"/>
        <dbReference type="EC" id="1.17.7.4"/>
    </reaction>
</comment>
<dbReference type="GO" id="GO:0019288">
    <property type="term" value="P:isopentenyl diphosphate biosynthetic process, methylerythritol 4-phosphate pathway"/>
    <property type="evidence" value="ECO:0007669"/>
    <property type="project" value="UniProtKB-UniRule"/>
</dbReference>
<dbReference type="OrthoDB" id="9804077at2"/>
<feature type="binding site" evidence="5">
    <location>
        <position position="96"/>
    </location>
    <ligand>
        <name>[4Fe-4S] cluster</name>
        <dbReference type="ChEBI" id="CHEBI:49883"/>
    </ligand>
</feature>
<feature type="binding site" evidence="5">
    <location>
        <position position="190"/>
    </location>
    <ligand>
        <name>[4Fe-4S] cluster</name>
        <dbReference type="ChEBI" id="CHEBI:49883"/>
    </ligand>
</feature>
<dbReference type="Pfam" id="PF02401">
    <property type="entry name" value="LYTB"/>
    <property type="match status" value="1"/>
</dbReference>
<keyword evidence="1 5" id="KW-0004">4Fe-4S</keyword>
<keyword evidence="5" id="KW-0414">Isoprene biosynthesis</keyword>
<evidence type="ECO:0000256" key="1">
    <source>
        <dbReference type="ARBA" id="ARBA00022485"/>
    </source>
</evidence>
<keyword evidence="5" id="KW-0560">Oxidoreductase</keyword>
<dbReference type="STRING" id="1121256.SAMN02746089_00451"/>
<feature type="binding site" evidence="5">
    <location>
        <position position="41"/>
    </location>
    <ligand>
        <name>(2E)-4-hydroxy-3-methylbut-2-enyl diphosphate</name>
        <dbReference type="ChEBI" id="CHEBI:128753"/>
    </ligand>
</feature>
<proteinExistence type="inferred from homology"/>
<comment type="pathway">
    <text evidence="5">Isoprenoid biosynthesis; isopentenyl diphosphate biosynthesis via DXP pathway; isopentenyl diphosphate from 1-deoxy-D-xylulose 5-phosphate: step 6/6.</text>
</comment>
<feature type="active site" description="Proton donor" evidence="5">
    <location>
        <position position="126"/>
    </location>
</feature>
<evidence type="ECO:0000313" key="6">
    <source>
        <dbReference type="EMBL" id="SHE54962.1"/>
    </source>
</evidence>
<feature type="binding site" evidence="5">
    <location>
        <position position="12"/>
    </location>
    <ligand>
        <name>[4Fe-4S] cluster</name>
        <dbReference type="ChEBI" id="CHEBI:49883"/>
    </ligand>
</feature>
<dbReference type="GO" id="GO:0051539">
    <property type="term" value="F:4 iron, 4 sulfur cluster binding"/>
    <property type="evidence" value="ECO:0007669"/>
    <property type="project" value="UniProtKB-UniRule"/>
</dbReference>
<feature type="binding site" evidence="5">
    <location>
        <position position="124"/>
    </location>
    <ligand>
        <name>(2E)-4-hydroxy-3-methylbut-2-enyl diphosphate</name>
        <dbReference type="ChEBI" id="CHEBI:128753"/>
    </ligand>
</feature>
<keyword evidence="2 5" id="KW-0479">Metal-binding</keyword>
<feature type="binding site" evidence="5">
    <location>
        <position position="41"/>
    </location>
    <ligand>
        <name>isopentenyl diphosphate</name>
        <dbReference type="ChEBI" id="CHEBI:128769"/>
    </ligand>
</feature>
<evidence type="ECO:0000256" key="3">
    <source>
        <dbReference type="ARBA" id="ARBA00023004"/>
    </source>
</evidence>
<dbReference type="NCBIfam" id="NF009024">
    <property type="entry name" value="PRK12360.1"/>
    <property type="match status" value="1"/>
</dbReference>
<feature type="binding site" evidence="5">
    <location>
        <position position="219"/>
    </location>
    <ligand>
        <name>isopentenyl diphosphate</name>
        <dbReference type="ChEBI" id="CHEBI:128769"/>
    </ligand>
</feature>
<feature type="binding site" evidence="5">
    <location>
        <position position="74"/>
    </location>
    <ligand>
        <name>(2E)-4-hydroxy-3-methylbut-2-enyl diphosphate</name>
        <dbReference type="ChEBI" id="CHEBI:128753"/>
    </ligand>
</feature>